<comment type="caution">
    <text evidence="3">The sequence shown here is derived from an EMBL/GenBank/DDBJ whole genome shotgun (WGS) entry which is preliminary data.</text>
</comment>
<keyword evidence="4" id="KW-1185">Reference proteome</keyword>
<dbReference type="EMBL" id="CM035442">
    <property type="protein sequence ID" value="KAH7279039.1"/>
    <property type="molecule type" value="Genomic_DNA"/>
</dbReference>
<feature type="signal peptide" evidence="2">
    <location>
        <begin position="1"/>
        <end position="21"/>
    </location>
</feature>
<feature type="transmembrane region" description="Helical" evidence="1">
    <location>
        <begin position="96"/>
        <end position="116"/>
    </location>
</feature>
<feature type="transmembrane region" description="Helical" evidence="1">
    <location>
        <begin position="57"/>
        <end position="76"/>
    </location>
</feature>
<dbReference type="Proteomes" id="UP000825935">
    <property type="component" value="Chromosome 37"/>
</dbReference>
<accession>A0A8T2Q5Q5</accession>
<evidence type="ECO:0008006" key="5">
    <source>
        <dbReference type="Google" id="ProtNLM"/>
    </source>
</evidence>
<gene>
    <name evidence="3" type="ORF">KP509_37G002400</name>
</gene>
<dbReference type="AlphaFoldDB" id="A0A8T2Q5Q5"/>
<name>A0A8T2Q5Q5_CERRI</name>
<sequence>MHPQTSSSILLVLRLCQLCIPHGHHFSSAPTFAIVNFMFCCHHHHHLLCAMTHHIPSMPSASPILMICWSFLMVAINQHRGRSTSIANAMLQYTHLSLIHFLPLPICMLVCVYSLID</sequence>
<evidence type="ECO:0000256" key="2">
    <source>
        <dbReference type="SAM" id="SignalP"/>
    </source>
</evidence>
<reference evidence="3" key="1">
    <citation type="submission" date="2021-08" db="EMBL/GenBank/DDBJ databases">
        <title>WGS assembly of Ceratopteris richardii.</title>
        <authorList>
            <person name="Marchant D.B."/>
            <person name="Chen G."/>
            <person name="Jenkins J."/>
            <person name="Shu S."/>
            <person name="Leebens-Mack J."/>
            <person name="Grimwood J."/>
            <person name="Schmutz J."/>
            <person name="Soltis P."/>
            <person name="Soltis D."/>
            <person name="Chen Z.-H."/>
        </authorList>
    </citation>
    <scope>NUCLEOTIDE SEQUENCE</scope>
    <source>
        <strain evidence="3">Whitten #5841</strain>
        <tissue evidence="3">Leaf</tissue>
    </source>
</reference>
<evidence type="ECO:0000256" key="1">
    <source>
        <dbReference type="SAM" id="Phobius"/>
    </source>
</evidence>
<organism evidence="3 4">
    <name type="scientific">Ceratopteris richardii</name>
    <name type="common">Triangle waterfern</name>
    <dbReference type="NCBI Taxonomy" id="49495"/>
    <lineage>
        <taxon>Eukaryota</taxon>
        <taxon>Viridiplantae</taxon>
        <taxon>Streptophyta</taxon>
        <taxon>Embryophyta</taxon>
        <taxon>Tracheophyta</taxon>
        <taxon>Polypodiopsida</taxon>
        <taxon>Polypodiidae</taxon>
        <taxon>Polypodiales</taxon>
        <taxon>Pteridineae</taxon>
        <taxon>Pteridaceae</taxon>
        <taxon>Parkerioideae</taxon>
        <taxon>Ceratopteris</taxon>
    </lineage>
</organism>
<feature type="chain" id="PRO_5035875478" description="NADH dehydrogenase subunit 4" evidence="2">
    <location>
        <begin position="22"/>
        <end position="117"/>
    </location>
</feature>
<evidence type="ECO:0000313" key="4">
    <source>
        <dbReference type="Proteomes" id="UP000825935"/>
    </source>
</evidence>
<keyword evidence="2" id="KW-0732">Signal</keyword>
<protein>
    <recommendedName>
        <fullName evidence="5">NADH dehydrogenase subunit 4</fullName>
    </recommendedName>
</protein>
<keyword evidence="1" id="KW-0812">Transmembrane</keyword>
<keyword evidence="1" id="KW-1133">Transmembrane helix</keyword>
<proteinExistence type="predicted"/>
<keyword evidence="1" id="KW-0472">Membrane</keyword>
<evidence type="ECO:0000313" key="3">
    <source>
        <dbReference type="EMBL" id="KAH7279039.1"/>
    </source>
</evidence>